<dbReference type="InterPro" id="IPR013320">
    <property type="entry name" value="ConA-like_dom_sf"/>
</dbReference>
<proteinExistence type="predicted"/>
<dbReference type="EMBL" id="BPLQ01002686">
    <property type="protein sequence ID" value="GIX94977.1"/>
    <property type="molecule type" value="Genomic_DNA"/>
</dbReference>
<accession>A0AAV4PIN3</accession>
<comment type="caution">
    <text evidence="1">The sequence shown here is derived from an EMBL/GenBank/DDBJ whole genome shotgun (WGS) entry which is preliminary data.</text>
</comment>
<dbReference type="SUPFAM" id="SSF49899">
    <property type="entry name" value="Concanavalin A-like lectins/glucanases"/>
    <property type="match status" value="1"/>
</dbReference>
<organism evidence="1 2">
    <name type="scientific">Caerostris darwini</name>
    <dbReference type="NCBI Taxonomy" id="1538125"/>
    <lineage>
        <taxon>Eukaryota</taxon>
        <taxon>Metazoa</taxon>
        <taxon>Ecdysozoa</taxon>
        <taxon>Arthropoda</taxon>
        <taxon>Chelicerata</taxon>
        <taxon>Arachnida</taxon>
        <taxon>Araneae</taxon>
        <taxon>Araneomorphae</taxon>
        <taxon>Entelegynae</taxon>
        <taxon>Araneoidea</taxon>
        <taxon>Araneidae</taxon>
        <taxon>Caerostris</taxon>
    </lineage>
</organism>
<gene>
    <name evidence="1" type="primary">Spsb3</name>
    <name evidence="1" type="ORF">CDAR_374541</name>
</gene>
<evidence type="ECO:0000313" key="2">
    <source>
        <dbReference type="Proteomes" id="UP001054837"/>
    </source>
</evidence>
<evidence type="ECO:0000313" key="1">
    <source>
        <dbReference type="EMBL" id="GIX94977.1"/>
    </source>
</evidence>
<keyword evidence="2" id="KW-1185">Reference proteome</keyword>
<name>A0AAV4PIN3_9ARAC</name>
<dbReference type="AlphaFoldDB" id="A0AAV4PIN3"/>
<protein>
    <submittedName>
        <fullName evidence="1">SPRY domain-containing SOCS box protein 3</fullName>
    </submittedName>
</protein>
<sequence>MSLEAKHKMDLDVDWTYEIFKRLNERTDEDIITTTAVIKGTQPMINDQFFWEVEIIYPSNDTDLTVGIGTVDFDLHPLDYQLIAILAKDDETWSILNTVFVPFHLRFNSFCCNKLGELIPDDKNVLKEISLLPGLKTFLENCLDWLLKSRS</sequence>
<dbReference type="Proteomes" id="UP001054837">
    <property type="component" value="Unassembled WGS sequence"/>
</dbReference>
<reference evidence="1 2" key="1">
    <citation type="submission" date="2021-06" db="EMBL/GenBank/DDBJ databases">
        <title>Caerostris darwini draft genome.</title>
        <authorList>
            <person name="Kono N."/>
            <person name="Arakawa K."/>
        </authorList>
    </citation>
    <scope>NUCLEOTIDE SEQUENCE [LARGE SCALE GENOMIC DNA]</scope>
</reference>